<comment type="caution">
    <text evidence="9">The sequence shown here is derived from an EMBL/GenBank/DDBJ whole genome shotgun (WGS) entry which is preliminary data.</text>
</comment>
<feature type="transmembrane region" description="Helical" evidence="7">
    <location>
        <begin position="6"/>
        <end position="26"/>
    </location>
</feature>
<evidence type="ECO:0000256" key="6">
    <source>
        <dbReference type="SAM" id="MobiDB-lite"/>
    </source>
</evidence>
<feature type="region of interest" description="Disordered" evidence="6">
    <location>
        <begin position="358"/>
        <end position="379"/>
    </location>
</feature>
<evidence type="ECO:0000256" key="2">
    <source>
        <dbReference type="ARBA" id="ARBA00022475"/>
    </source>
</evidence>
<evidence type="ECO:0000313" key="10">
    <source>
        <dbReference type="Proteomes" id="UP001197609"/>
    </source>
</evidence>
<dbReference type="Proteomes" id="UP001197609">
    <property type="component" value="Unassembled WGS sequence"/>
</dbReference>
<evidence type="ECO:0000256" key="4">
    <source>
        <dbReference type="ARBA" id="ARBA00022989"/>
    </source>
</evidence>
<evidence type="ECO:0000256" key="7">
    <source>
        <dbReference type="SAM" id="Phobius"/>
    </source>
</evidence>
<evidence type="ECO:0000313" key="9">
    <source>
        <dbReference type="EMBL" id="MBZ0159967.1"/>
    </source>
</evidence>
<feature type="transmembrane region" description="Helical" evidence="7">
    <location>
        <begin position="89"/>
        <end position="111"/>
    </location>
</feature>
<evidence type="ECO:0000256" key="1">
    <source>
        <dbReference type="ARBA" id="ARBA00004651"/>
    </source>
</evidence>
<accession>A0AAJ1AI93</accession>
<feature type="domain" description="Copper resistance protein D" evidence="8">
    <location>
        <begin position="226"/>
        <end position="339"/>
    </location>
</feature>
<dbReference type="EMBL" id="JAIOIU010000091">
    <property type="protein sequence ID" value="MBZ0159967.1"/>
    <property type="molecule type" value="Genomic_DNA"/>
</dbReference>
<sequence>MQSFVRWLEFVSLTALIGGLAFRWLIAQPAILSHQQFQMIEGHLRRMEFGAITVVALTSLVDLIVRTLAMSGGNIASLSLTLPLVLRRTHFGAVWIARIGLLGLLGIAWWLRLQGVAAIPRLSWIARTPRVGPLWMSWWLRLLGVTASPRFSGAFFPVASFVALTTTLSGHAADWGNVTVPVLIDWLHLVAVSIWIGGLFTFGFVLKRSLATPDTAEMVPLLSIIARPFSRLAAGCVVVFLATGFYNTWLQVGSVSALVEAAYGWTLLLKFGLVGGVLMIAAVNRYYLLTLLVHRSGRADGLIFRTIRRFISMSQSQFSRFVRLEWMIVVVALACSALLTQLMPARHARHLEHLKSLEHHSGQPSAHNTPAVMPPPTQR</sequence>
<feature type="transmembrane region" description="Helical" evidence="7">
    <location>
        <begin position="47"/>
        <end position="69"/>
    </location>
</feature>
<dbReference type="Pfam" id="PF05425">
    <property type="entry name" value="CopD"/>
    <property type="match status" value="1"/>
</dbReference>
<name>A0AAJ1AI93_9BACT</name>
<dbReference type="PANTHER" id="PTHR34820:SF4">
    <property type="entry name" value="INNER MEMBRANE PROTEIN YEBZ"/>
    <property type="match status" value="1"/>
</dbReference>
<organism evidence="9 10">
    <name type="scientific">Candidatus Methylomirabilis tolerans</name>
    <dbReference type="NCBI Taxonomy" id="3123416"/>
    <lineage>
        <taxon>Bacteria</taxon>
        <taxon>Candidatus Methylomirabilota</taxon>
        <taxon>Candidatus Methylomirabilia</taxon>
        <taxon>Candidatus Methylomirabilales</taxon>
        <taxon>Candidatus Methylomirabilaceae</taxon>
        <taxon>Candidatus Methylomirabilis</taxon>
    </lineage>
</organism>
<dbReference type="InterPro" id="IPR008457">
    <property type="entry name" value="Cu-R_CopD_dom"/>
</dbReference>
<feature type="transmembrane region" description="Helical" evidence="7">
    <location>
        <begin position="138"/>
        <end position="166"/>
    </location>
</feature>
<feature type="transmembrane region" description="Helical" evidence="7">
    <location>
        <begin position="218"/>
        <end position="242"/>
    </location>
</feature>
<dbReference type="GO" id="GO:0006825">
    <property type="term" value="P:copper ion transport"/>
    <property type="evidence" value="ECO:0007669"/>
    <property type="project" value="InterPro"/>
</dbReference>
<feature type="transmembrane region" description="Helical" evidence="7">
    <location>
        <begin position="186"/>
        <end position="206"/>
    </location>
</feature>
<feature type="transmembrane region" description="Helical" evidence="7">
    <location>
        <begin position="324"/>
        <end position="343"/>
    </location>
</feature>
<keyword evidence="3 7" id="KW-0812">Transmembrane</keyword>
<evidence type="ECO:0000256" key="5">
    <source>
        <dbReference type="ARBA" id="ARBA00023136"/>
    </source>
</evidence>
<dbReference type="PANTHER" id="PTHR34820">
    <property type="entry name" value="INNER MEMBRANE PROTEIN YEBZ"/>
    <property type="match status" value="1"/>
</dbReference>
<reference evidence="9 10" key="1">
    <citation type="journal article" date="2021" name="bioRxiv">
        <title>Unraveling nitrogen, sulfur and carbon metabolic pathways and microbial community transcriptional responses to substrate deprivation and toxicity stresses in a bioreactor mimicking anoxic brackish coastal sediment conditions.</title>
        <authorList>
            <person name="Martins P.D."/>
            <person name="Echeveste M.J."/>
            <person name="Arshad A."/>
            <person name="Kurth J."/>
            <person name="Ouboter H."/>
            <person name="Jetten M.S.M."/>
            <person name="Welte C.U."/>
        </authorList>
    </citation>
    <scope>NUCLEOTIDE SEQUENCE [LARGE SCALE GENOMIC DNA]</scope>
    <source>
        <strain evidence="9">MAG_38</strain>
    </source>
</reference>
<gene>
    <name evidence="9" type="ORF">K8G79_07520</name>
</gene>
<evidence type="ECO:0000259" key="8">
    <source>
        <dbReference type="Pfam" id="PF05425"/>
    </source>
</evidence>
<keyword evidence="4 7" id="KW-1133">Transmembrane helix</keyword>
<feature type="transmembrane region" description="Helical" evidence="7">
    <location>
        <begin position="262"/>
        <end position="288"/>
    </location>
</feature>
<dbReference type="GO" id="GO:0005886">
    <property type="term" value="C:plasma membrane"/>
    <property type="evidence" value="ECO:0007669"/>
    <property type="project" value="UniProtKB-SubCell"/>
</dbReference>
<dbReference type="InterPro" id="IPR032694">
    <property type="entry name" value="CopC/D"/>
</dbReference>
<keyword evidence="5 7" id="KW-0472">Membrane</keyword>
<proteinExistence type="predicted"/>
<protein>
    <submittedName>
        <fullName evidence="9">CopD family protein</fullName>
    </submittedName>
</protein>
<dbReference type="AlphaFoldDB" id="A0AAJ1AI93"/>
<evidence type="ECO:0000256" key="3">
    <source>
        <dbReference type="ARBA" id="ARBA00022692"/>
    </source>
</evidence>
<comment type="subcellular location">
    <subcellularLocation>
        <location evidence="1">Cell membrane</location>
        <topology evidence="1">Multi-pass membrane protein</topology>
    </subcellularLocation>
</comment>
<keyword evidence="2" id="KW-1003">Cell membrane</keyword>